<name>A0AAN1NUD9_9GAMM</name>
<sequence>MQEAQAAKADVNPQLGQICKATAAMSFGRDYKIMKLDKVDANGVAYVHYIRSLDNTRWAIKCRLEGDRVIWASNNPDSTERWRNDPADETITYSINGKKLNLKQVYSDGSGDNATYDLK</sequence>
<dbReference type="RefSeq" id="WP_033784552.1">
    <property type="nucleotide sequence ID" value="NZ_CP028349.1"/>
</dbReference>
<protein>
    <submittedName>
        <fullName evidence="1">Uncharacterized protein</fullName>
    </submittedName>
</protein>
<evidence type="ECO:0000313" key="2">
    <source>
        <dbReference type="Proteomes" id="UP000241538"/>
    </source>
</evidence>
<gene>
    <name evidence="1" type="ORF">C9381_10070</name>
</gene>
<dbReference type="Proteomes" id="UP000241538">
    <property type="component" value="Chromosome"/>
</dbReference>
<dbReference type="AlphaFoldDB" id="A0AAN1NUD9"/>
<proteinExistence type="predicted"/>
<accession>A0AAN1NUD9</accession>
<organism evidence="1 2">
    <name type="scientific">Pantoea vagans</name>
    <dbReference type="NCBI Taxonomy" id="470934"/>
    <lineage>
        <taxon>Bacteria</taxon>
        <taxon>Pseudomonadati</taxon>
        <taxon>Pseudomonadota</taxon>
        <taxon>Gammaproteobacteria</taxon>
        <taxon>Enterobacterales</taxon>
        <taxon>Erwiniaceae</taxon>
        <taxon>Pantoea</taxon>
    </lineage>
</organism>
<reference evidence="1 2" key="1">
    <citation type="journal article" date="2018" name="Int J Genomics">
        <title>Comparative Genomics Analysis of Plasmid pPV989-94 from a Clinical Isolate of Pantoea vagans PV989.</title>
        <authorList>
            <person name="Xu L."/>
            <person name="Yin M."/>
            <person name="Zhu T."/>
            <person name="Lu J."/>
            <person name="Bao Q."/>
        </authorList>
    </citation>
    <scope>NUCLEOTIDE SEQUENCE [LARGE SCALE GENOMIC DNA]</scope>
    <source>
        <strain evidence="1 2">PV989</strain>
    </source>
</reference>
<dbReference type="EMBL" id="CP028349">
    <property type="protein sequence ID" value="AVV39265.1"/>
    <property type="molecule type" value="Genomic_DNA"/>
</dbReference>
<evidence type="ECO:0000313" key="1">
    <source>
        <dbReference type="EMBL" id="AVV39265.1"/>
    </source>
</evidence>